<dbReference type="InParanoid" id="A0A804JA29"/>
<organism evidence="3 4">
    <name type="scientific">Musa acuminata subsp. malaccensis</name>
    <name type="common">Wild banana</name>
    <name type="synonym">Musa malaccensis</name>
    <dbReference type="NCBI Taxonomy" id="214687"/>
    <lineage>
        <taxon>Eukaryota</taxon>
        <taxon>Viridiplantae</taxon>
        <taxon>Streptophyta</taxon>
        <taxon>Embryophyta</taxon>
        <taxon>Tracheophyta</taxon>
        <taxon>Spermatophyta</taxon>
        <taxon>Magnoliopsida</taxon>
        <taxon>Liliopsida</taxon>
        <taxon>Zingiberales</taxon>
        <taxon>Musaceae</taxon>
        <taxon>Musa</taxon>
    </lineage>
</organism>
<keyword evidence="4" id="KW-1185">Reference proteome</keyword>
<reference evidence="3" key="2">
    <citation type="submission" date="2021-05" db="UniProtKB">
        <authorList>
            <consortium name="EnsemblPlants"/>
        </authorList>
    </citation>
    <scope>IDENTIFICATION</scope>
    <source>
        <strain evidence="3">subsp. malaccensis</strain>
    </source>
</reference>
<dbReference type="EnsemblPlants" id="Ma05_t29920.1">
    <property type="protein sequence ID" value="Ma05_p29920.1"/>
    <property type="gene ID" value="Ma05_g29920"/>
</dbReference>
<protein>
    <submittedName>
        <fullName evidence="2">(wild Malaysian banana) hypothetical protein</fullName>
    </submittedName>
</protein>
<dbReference type="AlphaFoldDB" id="A0A804JA29"/>
<proteinExistence type="predicted"/>
<dbReference type="Proteomes" id="UP000012960">
    <property type="component" value="Unplaced"/>
</dbReference>
<feature type="compositionally biased region" description="Polar residues" evidence="1">
    <location>
        <begin position="16"/>
        <end position="29"/>
    </location>
</feature>
<feature type="region of interest" description="Disordered" evidence="1">
    <location>
        <begin position="1"/>
        <end position="29"/>
    </location>
</feature>
<gene>
    <name evidence="2" type="ORF">GSMUA_281820.1</name>
</gene>
<reference evidence="2" key="1">
    <citation type="submission" date="2021-03" db="EMBL/GenBank/DDBJ databases">
        <authorList>
            <consortium name="Genoscope - CEA"/>
            <person name="William W."/>
        </authorList>
    </citation>
    <scope>NUCLEOTIDE SEQUENCE</scope>
    <source>
        <strain evidence="2">Doubled-haploid Pahang</strain>
    </source>
</reference>
<evidence type="ECO:0000313" key="4">
    <source>
        <dbReference type="Proteomes" id="UP000012960"/>
    </source>
</evidence>
<sequence>MGRPLPPGCNGGGFSNIPNPTGSSANFSSQGCADSALQFLHAWVWKKGSFTSEGEGDLN</sequence>
<evidence type="ECO:0000313" key="2">
    <source>
        <dbReference type="EMBL" id="CAG1840468.1"/>
    </source>
</evidence>
<accession>A0A804JA29</accession>
<name>A0A804JA29_MUSAM</name>
<dbReference type="Gramene" id="Ma05_t29920.1">
    <property type="protein sequence ID" value="Ma05_p29920.1"/>
    <property type="gene ID" value="Ma05_g29920"/>
</dbReference>
<evidence type="ECO:0000313" key="3">
    <source>
        <dbReference type="EnsemblPlants" id="Ma05_p29920.1"/>
    </source>
</evidence>
<dbReference type="EMBL" id="HG996470">
    <property type="protein sequence ID" value="CAG1840468.1"/>
    <property type="molecule type" value="Genomic_DNA"/>
</dbReference>
<dbReference type="PROSITE" id="PS51257">
    <property type="entry name" value="PROKAR_LIPOPROTEIN"/>
    <property type="match status" value="1"/>
</dbReference>
<evidence type="ECO:0000256" key="1">
    <source>
        <dbReference type="SAM" id="MobiDB-lite"/>
    </source>
</evidence>